<dbReference type="PANTHER" id="PTHR30346">
    <property type="entry name" value="TRANSCRIPTIONAL DUAL REGULATOR HCAR-RELATED"/>
    <property type="match status" value="1"/>
</dbReference>
<name>A0ABS8DKU7_9FIRM</name>
<keyword evidence="3" id="KW-0238">DNA-binding</keyword>
<proteinExistence type="inferred from homology"/>
<dbReference type="EMBL" id="JAJCIS010000018">
    <property type="protein sequence ID" value="MCB7389077.1"/>
    <property type="molecule type" value="Genomic_DNA"/>
</dbReference>
<dbReference type="SUPFAM" id="SSF46785">
    <property type="entry name" value="Winged helix' DNA-binding domain"/>
    <property type="match status" value="1"/>
</dbReference>
<feature type="domain" description="HTH lysR-type" evidence="5">
    <location>
        <begin position="1"/>
        <end position="58"/>
    </location>
</feature>
<evidence type="ECO:0000256" key="1">
    <source>
        <dbReference type="ARBA" id="ARBA00009437"/>
    </source>
</evidence>
<dbReference type="InterPro" id="IPR036390">
    <property type="entry name" value="WH_DNA-bd_sf"/>
</dbReference>
<dbReference type="PANTHER" id="PTHR30346:SF0">
    <property type="entry name" value="HCA OPERON TRANSCRIPTIONAL ACTIVATOR HCAR"/>
    <property type="match status" value="1"/>
</dbReference>
<evidence type="ECO:0000256" key="2">
    <source>
        <dbReference type="ARBA" id="ARBA00023015"/>
    </source>
</evidence>
<gene>
    <name evidence="6" type="ORF">LIZ65_17475</name>
</gene>
<dbReference type="PROSITE" id="PS50931">
    <property type="entry name" value="HTH_LYSR"/>
    <property type="match status" value="1"/>
</dbReference>
<dbReference type="Gene3D" id="3.40.190.290">
    <property type="match status" value="1"/>
</dbReference>
<evidence type="ECO:0000259" key="5">
    <source>
        <dbReference type="PROSITE" id="PS50931"/>
    </source>
</evidence>
<keyword evidence="2" id="KW-0805">Transcription regulation</keyword>
<dbReference type="InterPro" id="IPR036388">
    <property type="entry name" value="WH-like_DNA-bd_sf"/>
</dbReference>
<dbReference type="CDD" id="cd05466">
    <property type="entry name" value="PBP2_LTTR_substrate"/>
    <property type="match status" value="1"/>
</dbReference>
<dbReference type="InterPro" id="IPR000847">
    <property type="entry name" value="LysR_HTH_N"/>
</dbReference>
<dbReference type="RefSeq" id="WP_066737914.1">
    <property type="nucleotide sequence ID" value="NZ_JAJCIQ010000018.1"/>
</dbReference>
<evidence type="ECO:0000256" key="3">
    <source>
        <dbReference type="ARBA" id="ARBA00023125"/>
    </source>
</evidence>
<protein>
    <submittedName>
        <fullName evidence="6">LysR family transcriptional regulator</fullName>
    </submittedName>
</protein>
<organism evidence="6 7">
    <name type="scientific">Bariatricus massiliensis</name>
    <dbReference type="NCBI Taxonomy" id="1745713"/>
    <lineage>
        <taxon>Bacteria</taxon>
        <taxon>Bacillati</taxon>
        <taxon>Bacillota</taxon>
        <taxon>Clostridia</taxon>
        <taxon>Lachnospirales</taxon>
        <taxon>Lachnospiraceae</taxon>
        <taxon>Bariatricus</taxon>
    </lineage>
</organism>
<keyword evidence="7" id="KW-1185">Reference proteome</keyword>
<dbReference type="Pfam" id="PF03466">
    <property type="entry name" value="LysR_substrate"/>
    <property type="match status" value="1"/>
</dbReference>
<evidence type="ECO:0000256" key="4">
    <source>
        <dbReference type="ARBA" id="ARBA00023163"/>
    </source>
</evidence>
<comment type="similarity">
    <text evidence="1">Belongs to the LysR transcriptional regulatory family.</text>
</comment>
<keyword evidence="4" id="KW-0804">Transcription</keyword>
<accession>A0ABS8DKU7</accession>
<dbReference type="Pfam" id="PF00126">
    <property type="entry name" value="HTH_1"/>
    <property type="match status" value="1"/>
</dbReference>
<reference evidence="6 7" key="1">
    <citation type="submission" date="2021-10" db="EMBL/GenBank/DDBJ databases">
        <title>Collection of gut derived symbiotic bacterial strains cultured from healthy donors.</title>
        <authorList>
            <person name="Lin H."/>
            <person name="Littmann E."/>
            <person name="Kohout C."/>
            <person name="Pamer E.G."/>
        </authorList>
    </citation>
    <scope>NUCLEOTIDE SEQUENCE [LARGE SCALE GENOMIC DNA]</scope>
    <source>
        <strain evidence="6 7">DFI.1.165</strain>
    </source>
</reference>
<dbReference type="Gene3D" id="1.10.10.10">
    <property type="entry name" value="Winged helix-like DNA-binding domain superfamily/Winged helix DNA-binding domain"/>
    <property type="match status" value="1"/>
</dbReference>
<evidence type="ECO:0000313" key="7">
    <source>
        <dbReference type="Proteomes" id="UP001299546"/>
    </source>
</evidence>
<sequence length="310" mass="35651">MEIKDLRYFVEIAELKSMRKAAASLYISQPNLTRAVKSLESELGEQIFKRSNRGVELTEFGEGLYYYAQSILKQVNEIAKLRQETKKYVEARVSAAIGGIILRDDMMLQYYETIKANHTSISLFEIPVEKVLNYVETGKADIGIVSVNNVQIRALRKLSELKDLELHTIGYGPLYVHVGKNNPLYGREEIEVRELLPFTKIQMPADYFANINYSMSIDGSVGMMDFDKTITVNNYHAIISMVKRTDAFIFGNKWQKEELEKGQICSIRLKNCSIERELLWLKRRRETLSDKAEDFLKLIVDCYGDKNGDT</sequence>
<dbReference type="SUPFAM" id="SSF53850">
    <property type="entry name" value="Periplasmic binding protein-like II"/>
    <property type="match status" value="1"/>
</dbReference>
<evidence type="ECO:0000313" key="6">
    <source>
        <dbReference type="EMBL" id="MCB7389077.1"/>
    </source>
</evidence>
<dbReference type="InterPro" id="IPR005119">
    <property type="entry name" value="LysR_subst-bd"/>
</dbReference>
<dbReference type="Proteomes" id="UP001299546">
    <property type="component" value="Unassembled WGS sequence"/>
</dbReference>
<comment type="caution">
    <text evidence="6">The sequence shown here is derived from an EMBL/GenBank/DDBJ whole genome shotgun (WGS) entry which is preliminary data.</text>
</comment>
<dbReference type="PRINTS" id="PR00039">
    <property type="entry name" value="HTHLYSR"/>
</dbReference>